<sequence length="363" mass="41104">MMTGSKISFFQACLILMLAIGLTNHVILNPMLLDASGRDAWIAVLLAGVCYVPYCALLVVFMRKSDKQKLQPWLARRTTPFVSWILILPILIQVYSIGGTTIIHTETWTLTYYLPETPKYILVLTLALVCFYFARSGLSVISYSAGILLPFVIILGYFVSFSNTPNKDFTLLKPILEHGWQPAVHGMLYAGGGFVELIMLLTIQHRIKSKPKVWQIILLGAILVYITIGPVIGAITEFGYKEAAKQFESPYEQWRLVKLGNDLEHVDFLSVFQWMAGAVIRVSFAQYILAELLPFRSKRARDWFILGTTVSYIVISMYPIEQDAFYQWMLHYYFPLSLISAFSVSAVCIAISLLTKKPKEEPT</sequence>
<keyword evidence="3" id="KW-0813">Transport</keyword>
<dbReference type="PANTHER" id="PTHR34975:SF2">
    <property type="entry name" value="SPORE GERMINATION PROTEIN A2"/>
    <property type="match status" value="1"/>
</dbReference>
<feature type="transmembrane region" description="Helical" evidence="8">
    <location>
        <begin position="180"/>
        <end position="201"/>
    </location>
</feature>
<feature type="transmembrane region" description="Helical" evidence="8">
    <location>
        <begin position="271"/>
        <end position="290"/>
    </location>
</feature>
<evidence type="ECO:0000256" key="3">
    <source>
        <dbReference type="ARBA" id="ARBA00022448"/>
    </source>
</evidence>
<protein>
    <submittedName>
        <fullName evidence="9">Spore germination protein</fullName>
    </submittedName>
</protein>
<dbReference type="EMBL" id="CP091430">
    <property type="protein sequence ID" value="UVI32624.1"/>
    <property type="molecule type" value="Genomic_DNA"/>
</dbReference>
<dbReference type="Proteomes" id="UP001057877">
    <property type="component" value="Chromosome"/>
</dbReference>
<dbReference type="Pfam" id="PF03845">
    <property type="entry name" value="Spore_permease"/>
    <property type="match status" value="1"/>
</dbReference>
<reference evidence="9" key="1">
    <citation type="submission" date="2022-01" db="EMBL/GenBank/DDBJ databases">
        <title>Paenibacillus spongiae sp. nov., isolated from marine sponge.</title>
        <authorList>
            <person name="Li Z."/>
            <person name="Zhang M."/>
        </authorList>
    </citation>
    <scope>NUCLEOTIDE SEQUENCE</scope>
    <source>
        <strain evidence="9">PHS-Z3</strain>
    </source>
</reference>
<gene>
    <name evidence="9" type="ORF">L1F29_12700</name>
</gene>
<keyword evidence="10" id="KW-1185">Reference proteome</keyword>
<dbReference type="InterPro" id="IPR004761">
    <property type="entry name" value="Spore_GerAB"/>
</dbReference>
<evidence type="ECO:0000256" key="8">
    <source>
        <dbReference type="SAM" id="Phobius"/>
    </source>
</evidence>
<dbReference type="RefSeq" id="WP_258388674.1">
    <property type="nucleotide sequence ID" value="NZ_CP091430.1"/>
</dbReference>
<evidence type="ECO:0000256" key="7">
    <source>
        <dbReference type="ARBA" id="ARBA00023136"/>
    </source>
</evidence>
<keyword evidence="6 8" id="KW-1133">Transmembrane helix</keyword>
<evidence type="ECO:0000256" key="4">
    <source>
        <dbReference type="ARBA" id="ARBA00022544"/>
    </source>
</evidence>
<feature type="transmembrane region" description="Helical" evidence="8">
    <location>
        <begin position="40"/>
        <end position="61"/>
    </location>
</feature>
<accession>A0ABY5SG50</accession>
<feature type="transmembrane region" description="Helical" evidence="8">
    <location>
        <begin position="213"/>
        <end position="235"/>
    </location>
</feature>
<name>A0ABY5SG50_9BACL</name>
<feature type="transmembrane region" description="Helical" evidence="8">
    <location>
        <begin position="302"/>
        <end position="320"/>
    </location>
</feature>
<feature type="transmembrane region" description="Helical" evidence="8">
    <location>
        <begin position="117"/>
        <end position="134"/>
    </location>
</feature>
<feature type="transmembrane region" description="Helical" evidence="8">
    <location>
        <begin position="141"/>
        <end position="160"/>
    </location>
</feature>
<keyword evidence="5 8" id="KW-0812">Transmembrane</keyword>
<feature type="transmembrane region" description="Helical" evidence="8">
    <location>
        <begin position="332"/>
        <end position="354"/>
    </location>
</feature>
<evidence type="ECO:0000256" key="1">
    <source>
        <dbReference type="ARBA" id="ARBA00004141"/>
    </source>
</evidence>
<proteinExistence type="inferred from homology"/>
<evidence type="ECO:0000313" key="10">
    <source>
        <dbReference type="Proteomes" id="UP001057877"/>
    </source>
</evidence>
<evidence type="ECO:0000256" key="6">
    <source>
        <dbReference type="ARBA" id="ARBA00022989"/>
    </source>
</evidence>
<evidence type="ECO:0000256" key="5">
    <source>
        <dbReference type="ARBA" id="ARBA00022692"/>
    </source>
</evidence>
<evidence type="ECO:0000313" key="9">
    <source>
        <dbReference type="EMBL" id="UVI32624.1"/>
    </source>
</evidence>
<feature type="transmembrane region" description="Helical" evidence="8">
    <location>
        <begin position="7"/>
        <end position="28"/>
    </location>
</feature>
<dbReference type="NCBIfam" id="TIGR00912">
    <property type="entry name" value="2A0309"/>
    <property type="match status" value="1"/>
</dbReference>
<feature type="transmembrane region" description="Helical" evidence="8">
    <location>
        <begin position="81"/>
        <end position="105"/>
    </location>
</feature>
<keyword evidence="4" id="KW-0309">Germination</keyword>
<keyword evidence="7 8" id="KW-0472">Membrane</keyword>
<organism evidence="9 10">
    <name type="scientific">Paenibacillus spongiae</name>
    <dbReference type="NCBI Taxonomy" id="2909671"/>
    <lineage>
        <taxon>Bacteria</taxon>
        <taxon>Bacillati</taxon>
        <taxon>Bacillota</taxon>
        <taxon>Bacilli</taxon>
        <taxon>Bacillales</taxon>
        <taxon>Paenibacillaceae</taxon>
        <taxon>Paenibacillus</taxon>
    </lineage>
</organism>
<dbReference type="PANTHER" id="PTHR34975">
    <property type="entry name" value="SPORE GERMINATION PROTEIN A2"/>
    <property type="match status" value="1"/>
</dbReference>
<evidence type="ECO:0000256" key="2">
    <source>
        <dbReference type="ARBA" id="ARBA00007998"/>
    </source>
</evidence>
<comment type="subcellular location">
    <subcellularLocation>
        <location evidence="1">Membrane</location>
        <topology evidence="1">Multi-pass membrane protein</topology>
    </subcellularLocation>
</comment>
<comment type="similarity">
    <text evidence="2">Belongs to the amino acid-polyamine-organocation (APC) superfamily. Spore germination protein (SGP) (TC 2.A.3.9) family.</text>
</comment>